<evidence type="ECO:0000313" key="3">
    <source>
        <dbReference type="EMBL" id="KPJ65458.1"/>
    </source>
</evidence>
<feature type="domain" description="ChsH2 C-terminal OB-fold" evidence="1">
    <location>
        <begin position="58"/>
        <end position="130"/>
    </location>
</feature>
<dbReference type="InterPro" id="IPR022002">
    <property type="entry name" value="ChsH2_Znr"/>
</dbReference>
<dbReference type="Gene3D" id="6.10.30.10">
    <property type="match status" value="1"/>
</dbReference>
<gene>
    <name evidence="3" type="ORF">AMJ44_10075</name>
</gene>
<accession>A0A0S7XSK0</accession>
<dbReference type="Proteomes" id="UP000051861">
    <property type="component" value="Unassembled WGS sequence"/>
</dbReference>
<dbReference type="PANTHER" id="PTHR34075:SF4">
    <property type="entry name" value="DUF35 DOMAIN-CONTAINING PROTEIN"/>
    <property type="match status" value="1"/>
</dbReference>
<dbReference type="PANTHER" id="PTHR34075">
    <property type="entry name" value="BLR3430 PROTEIN"/>
    <property type="match status" value="1"/>
</dbReference>
<dbReference type="SUPFAM" id="SSF50249">
    <property type="entry name" value="Nucleic acid-binding proteins"/>
    <property type="match status" value="1"/>
</dbReference>
<proteinExistence type="predicted"/>
<protein>
    <recommendedName>
        <fullName evidence="5">DNA-binding protein</fullName>
    </recommendedName>
</protein>
<evidence type="ECO:0000259" key="1">
    <source>
        <dbReference type="Pfam" id="PF01796"/>
    </source>
</evidence>
<dbReference type="InterPro" id="IPR002878">
    <property type="entry name" value="ChsH2_C"/>
</dbReference>
<reference evidence="3 4" key="1">
    <citation type="journal article" date="2015" name="Microbiome">
        <title>Genomic resolution of linkages in carbon, nitrogen, and sulfur cycling among widespread estuary sediment bacteria.</title>
        <authorList>
            <person name="Baker B.J."/>
            <person name="Lazar C.S."/>
            <person name="Teske A.P."/>
            <person name="Dick G.J."/>
        </authorList>
    </citation>
    <scope>NUCLEOTIDE SEQUENCE [LARGE SCALE GENOMIC DNA]</scope>
    <source>
        <strain evidence="3">DG_54_3</strain>
    </source>
</reference>
<organism evidence="3 4">
    <name type="scientific">candidate division WOR-1 bacterium DG_54_3</name>
    <dbReference type="NCBI Taxonomy" id="1703775"/>
    <lineage>
        <taxon>Bacteria</taxon>
        <taxon>Bacillati</taxon>
        <taxon>Saganbacteria</taxon>
    </lineage>
</organism>
<evidence type="ECO:0000259" key="2">
    <source>
        <dbReference type="Pfam" id="PF12172"/>
    </source>
</evidence>
<evidence type="ECO:0008006" key="5">
    <source>
        <dbReference type="Google" id="ProtNLM"/>
    </source>
</evidence>
<evidence type="ECO:0000313" key="4">
    <source>
        <dbReference type="Proteomes" id="UP000051861"/>
    </source>
</evidence>
<feature type="domain" description="ChsH2 rubredoxin-like zinc ribbon" evidence="2">
    <location>
        <begin position="23"/>
        <end position="54"/>
    </location>
</feature>
<dbReference type="AlphaFoldDB" id="A0A0S7XSK0"/>
<dbReference type="EMBL" id="LIZX01000115">
    <property type="protein sequence ID" value="KPJ65458.1"/>
    <property type="molecule type" value="Genomic_DNA"/>
</dbReference>
<name>A0A0S7XSK0_UNCSA</name>
<dbReference type="InterPro" id="IPR052513">
    <property type="entry name" value="Thioester_dehydratase-like"/>
</dbReference>
<dbReference type="Pfam" id="PF01796">
    <property type="entry name" value="OB_ChsH2_C"/>
    <property type="match status" value="1"/>
</dbReference>
<dbReference type="Pfam" id="PF12172">
    <property type="entry name" value="zf-ChsH2"/>
    <property type="match status" value="1"/>
</dbReference>
<dbReference type="InterPro" id="IPR012340">
    <property type="entry name" value="NA-bd_OB-fold"/>
</dbReference>
<comment type="caution">
    <text evidence="3">The sequence shown here is derived from an EMBL/GenBank/DDBJ whole genome shotgun (WGS) entry which is preliminary data.</text>
</comment>
<sequence>MEGVISLPYRWALGPVNARFFEEFKQKRIFGTRCPKCSRVLVPARKFCPRCFVDTGEWVQVKDEGTLRTWAFISYSYVAQPKEPPYITAVIDLDGADVGFSHYVGGVDFSDLEKIKARVKIGMPVRAVWKEKREGKITDIEYFAPVG</sequence>